<feature type="transmembrane region" description="Helical" evidence="8">
    <location>
        <begin position="68"/>
        <end position="90"/>
    </location>
</feature>
<dbReference type="PANTHER" id="PTHR36838">
    <property type="entry name" value="AUXIN EFFLUX CARRIER FAMILY PROTEIN"/>
    <property type="match status" value="1"/>
</dbReference>
<dbReference type="Pfam" id="PF03547">
    <property type="entry name" value="Mem_trans"/>
    <property type="match status" value="2"/>
</dbReference>
<evidence type="ECO:0000313" key="10">
    <source>
        <dbReference type="Proteomes" id="UP000196258"/>
    </source>
</evidence>
<proteinExistence type="inferred from homology"/>
<dbReference type="InterPro" id="IPR004776">
    <property type="entry name" value="Mem_transp_PIN-like"/>
</dbReference>
<dbReference type="Gene3D" id="1.20.1530.20">
    <property type="match status" value="1"/>
</dbReference>
<evidence type="ECO:0000313" key="9">
    <source>
        <dbReference type="EMBL" id="OUQ05141.1"/>
    </source>
</evidence>
<protein>
    <submittedName>
        <fullName evidence="9">Autotransporter</fullName>
    </submittedName>
</protein>
<dbReference type="PANTHER" id="PTHR36838:SF1">
    <property type="entry name" value="SLR1864 PROTEIN"/>
    <property type="match status" value="1"/>
</dbReference>
<dbReference type="EMBL" id="NFLB01000007">
    <property type="protein sequence ID" value="OUQ05141.1"/>
    <property type="molecule type" value="Genomic_DNA"/>
</dbReference>
<comment type="subcellular location">
    <subcellularLocation>
        <location evidence="1">Cell membrane</location>
        <topology evidence="1">Multi-pass membrane protein</topology>
    </subcellularLocation>
</comment>
<keyword evidence="5 8" id="KW-0812">Transmembrane</keyword>
<accession>A0A1Y4QJE1</accession>
<evidence type="ECO:0000256" key="5">
    <source>
        <dbReference type="ARBA" id="ARBA00022692"/>
    </source>
</evidence>
<evidence type="ECO:0000256" key="3">
    <source>
        <dbReference type="ARBA" id="ARBA00022448"/>
    </source>
</evidence>
<name>A0A1Y4QJE1_9FIRM</name>
<evidence type="ECO:0000256" key="7">
    <source>
        <dbReference type="ARBA" id="ARBA00023136"/>
    </source>
</evidence>
<dbReference type="AlphaFoldDB" id="A0A1Y4QJE1"/>
<dbReference type="InterPro" id="IPR038770">
    <property type="entry name" value="Na+/solute_symporter_sf"/>
</dbReference>
<evidence type="ECO:0000256" key="2">
    <source>
        <dbReference type="ARBA" id="ARBA00010145"/>
    </source>
</evidence>
<feature type="transmembrane region" description="Helical" evidence="8">
    <location>
        <begin position="127"/>
        <end position="148"/>
    </location>
</feature>
<evidence type="ECO:0000256" key="1">
    <source>
        <dbReference type="ARBA" id="ARBA00004651"/>
    </source>
</evidence>
<keyword evidence="4" id="KW-1003">Cell membrane</keyword>
<feature type="transmembrane region" description="Helical" evidence="8">
    <location>
        <begin position="283"/>
        <end position="306"/>
    </location>
</feature>
<keyword evidence="6 8" id="KW-1133">Transmembrane helix</keyword>
<comment type="caution">
    <text evidence="9">The sequence shown here is derived from an EMBL/GenBank/DDBJ whole genome shotgun (WGS) entry which is preliminary data.</text>
</comment>
<feature type="transmembrane region" description="Helical" evidence="8">
    <location>
        <begin position="186"/>
        <end position="209"/>
    </location>
</feature>
<dbReference type="RefSeq" id="WP_087256492.1">
    <property type="nucleotide sequence ID" value="NZ_CALURN010000008.1"/>
</dbReference>
<sequence length="308" mass="33750">MVNFNNLIDLQIEIFVLMFIGYILAKLNIITKENRKSLTDLVIFVVLPANIIYSFMIEMNDKIIKSGFEILIVSIVIQLLCSFLGKYFFIKESPRKQSVLKYGTICSNAGFMGSPLIQGLYGLNGLLFASIYLIPQRIVMWSGGVACFTEAKGKDVIKKVITHPCIIAVFIGLVIMISQVSLPNCVVVSIETLSNCTMALSMIVIGGILSEIRLKDVISGLNIYYTIIRLLVIPILVLFGCALFNVAPLVMAVSTVLAGMPAGSTTAILAEKYDGDSRLAVEIIFMSTAFSLITIPLLCILINMVVAR</sequence>
<evidence type="ECO:0000256" key="6">
    <source>
        <dbReference type="ARBA" id="ARBA00022989"/>
    </source>
</evidence>
<dbReference type="Proteomes" id="UP000196258">
    <property type="component" value="Unassembled WGS sequence"/>
</dbReference>
<dbReference type="GO" id="GO:0055085">
    <property type="term" value="P:transmembrane transport"/>
    <property type="evidence" value="ECO:0007669"/>
    <property type="project" value="InterPro"/>
</dbReference>
<evidence type="ECO:0000256" key="8">
    <source>
        <dbReference type="SAM" id="Phobius"/>
    </source>
</evidence>
<comment type="similarity">
    <text evidence="2">Belongs to the auxin efflux carrier (TC 2.A.69) family.</text>
</comment>
<feature type="transmembrane region" description="Helical" evidence="8">
    <location>
        <begin position="102"/>
        <end position="121"/>
    </location>
</feature>
<feature type="transmembrane region" description="Helical" evidence="8">
    <location>
        <begin position="6"/>
        <end position="25"/>
    </location>
</feature>
<feature type="transmembrane region" description="Helical" evidence="8">
    <location>
        <begin position="37"/>
        <end position="56"/>
    </location>
</feature>
<dbReference type="GO" id="GO:0005886">
    <property type="term" value="C:plasma membrane"/>
    <property type="evidence" value="ECO:0007669"/>
    <property type="project" value="UniProtKB-SubCell"/>
</dbReference>
<keyword evidence="7 8" id="KW-0472">Membrane</keyword>
<reference evidence="10" key="1">
    <citation type="submission" date="2017-04" db="EMBL/GenBank/DDBJ databases">
        <title>Function of individual gut microbiota members based on whole genome sequencing of pure cultures obtained from chicken caecum.</title>
        <authorList>
            <person name="Medvecky M."/>
            <person name="Cejkova D."/>
            <person name="Polansky O."/>
            <person name="Karasova D."/>
            <person name="Kubasova T."/>
            <person name="Cizek A."/>
            <person name="Rychlik I."/>
        </authorList>
    </citation>
    <scope>NUCLEOTIDE SEQUENCE [LARGE SCALE GENOMIC DNA]</scope>
    <source>
        <strain evidence="10">An149</strain>
    </source>
</reference>
<gene>
    <name evidence="9" type="ORF">B5E91_07415</name>
</gene>
<evidence type="ECO:0000256" key="4">
    <source>
        <dbReference type="ARBA" id="ARBA00022475"/>
    </source>
</evidence>
<feature type="transmembrane region" description="Helical" evidence="8">
    <location>
        <begin position="230"/>
        <end position="263"/>
    </location>
</feature>
<feature type="transmembrane region" description="Helical" evidence="8">
    <location>
        <begin position="160"/>
        <end position="180"/>
    </location>
</feature>
<keyword evidence="3" id="KW-0813">Transport</keyword>
<organism evidence="9 10">
    <name type="scientific">Thomasclavelia spiroformis</name>
    <dbReference type="NCBI Taxonomy" id="29348"/>
    <lineage>
        <taxon>Bacteria</taxon>
        <taxon>Bacillati</taxon>
        <taxon>Bacillota</taxon>
        <taxon>Erysipelotrichia</taxon>
        <taxon>Erysipelotrichales</taxon>
        <taxon>Coprobacillaceae</taxon>
        <taxon>Thomasclavelia</taxon>
    </lineage>
</organism>